<feature type="non-terminal residue" evidence="2">
    <location>
        <position position="1"/>
    </location>
</feature>
<protein>
    <submittedName>
        <fullName evidence="2">Uncharacterized protein</fullName>
    </submittedName>
</protein>
<sequence length="73" mass="8547">LTMREGEFNDNAIRSLDNLSTTAAFNAFPSMGTFFLMSSLLVSFSFFKKVLRDPAFAHSRSTWLMYYVHRWLR</sequence>
<keyword evidence="1" id="KW-1133">Transmembrane helix</keyword>
<evidence type="ECO:0000313" key="2">
    <source>
        <dbReference type="EMBL" id="GMR46356.1"/>
    </source>
</evidence>
<dbReference type="InterPro" id="IPR052728">
    <property type="entry name" value="O2_lipid_transport_reg"/>
</dbReference>
<dbReference type="PANTHER" id="PTHR11161:SF0">
    <property type="entry name" value="O-ACYLTRANSFERASE LIKE PROTEIN"/>
    <property type="match status" value="1"/>
</dbReference>
<keyword evidence="1" id="KW-0812">Transmembrane</keyword>
<organism evidence="2 3">
    <name type="scientific">Pristionchus mayeri</name>
    <dbReference type="NCBI Taxonomy" id="1317129"/>
    <lineage>
        <taxon>Eukaryota</taxon>
        <taxon>Metazoa</taxon>
        <taxon>Ecdysozoa</taxon>
        <taxon>Nematoda</taxon>
        <taxon>Chromadorea</taxon>
        <taxon>Rhabditida</taxon>
        <taxon>Rhabditina</taxon>
        <taxon>Diplogasteromorpha</taxon>
        <taxon>Diplogasteroidea</taxon>
        <taxon>Neodiplogasteridae</taxon>
        <taxon>Pristionchus</taxon>
    </lineage>
</organism>
<keyword evidence="1" id="KW-0472">Membrane</keyword>
<keyword evidence="3" id="KW-1185">Reference proteome</keyword>
<name>A0AAN5CKX7_9BILA</name>
<gene>
    <name evidence="2" type="ORF">PMAYCL1PPCAC_16551</name>
</gene>
<dbReference type="PANTHER" id="PTHR11161">
    <property type="entry name" value="O-ACYLTRANSFERASE"/>
    <property type="match status" value="1"/>
</dbReference>
<accession>A0AAN5CKX7</accession>
<dbReference type="Proteomes" id="UP001328107">
    <property type="component" value="Unassembled WGS sequence"/>
</dbReference>
<reference evidence="3" key="1">
    <citation type="submission" date="2022-10" db="EMBL/GenBank/DDBJ databases">
        <title>Genome assembly of Pristionchus species.</title>
        <authorList>
            <person name="Yoshida K."/>
            <person name="Sommer R.J."/>
        </authorList>
    </citation>
    <scope>NUCLEOTIDE SEQUENCE [LARGE SCALE GENOMIC DNA]</scope>
    <source>
        <strain evidence="3">RS5460</strain>
    </source>
</reference>
<evidence type="ECO:0000256" key="1">
    <source>
        <dbReference type="SAM" id="Phobius"/>
    </source>
</evidence>
<evidence type="ECO:0000313" key="3">
    <source>
        <dbReference type="Proteomes" id="UP001328107"/>
    </source>
</evidence>
<dbReference type="AlphaFoldDB" id="A0AAN5CKX7"/>
<feature type="transmembrane region" description="Helical" evidence="1">
    <location>
        <begin position="27"/>
        <end position="47"/>
    </location>
</feature>
<comment type="caution">
    <text evidence="2">The sequence shown here is derived from an EMBL/GenBank/DDBJ whole genome shotgun (WGS) entry which is preliminary data.</text>
</comment>
<feature type="non-terminal residue" evidence="2">
    <location>
        <position position="73"/>
    </location>
</feature>
<proteinExistence type="predicted"/>
<dbReference type="EMBL" id="BTRK01000004">
    <property type="protein sequence ID" value="GMR46356.1"/>
    <property type="molecule type" value="Genomic_DNA"/>
</dbReference>